<sequence>MLREYPLYAIAAVGAVVILNGKIILVKRGYPPAKGMWSIPGGVIEAGEKIFDAAKRELYEETGIVAEPLGVVFVLNNIVRDEHKDVRYHYVILDVLFDSRSIEGIPRPGGDAIDVSWTPLEEALKRNDVTKATKRLINELIKNRNQFLQIEELEYIPSV</sequence>
<evidence type="ECO:0000313" key="4">
    <source>
        <dbReference type="EMBL" id="HHP81568.1"/>
    </source>
</evidence>
<evidence type="ECO:0000313" key="5">
    <source>
        <dbReference type="EMBL" id="HHR95921.1"/>
    </source>
</evidence>
<dbReference type="SUPFAM" id="SSF55811">
    <property type="entry name" value="Nudix"/>
    <property type="match status" value="1"/>
</dbReference>
<protein>
    <submittedName>
        <fullName evidence="4">NUDIX domain-containing protein</fullName>
    </submittedName>
</protein>
<organism evidence="4">
    <name type="scientific">Ignisphaera aggregans</name>
    <dbReference type="NCBI Taxonomy" id="334771"/>
    <lineage>
        <taxon>Archaea</taxon>
        <taxon>Thermoproteota</taxon>
        <taxon>Thermoprotei</taxon>
        <taxon>Desulfurococcales</taxon>
        <taxon>Desulfurococcaceae</taxon>
        <taxon>Ignisphaera</taxon>
    </lineage>
</organism>
<keyword evidence="1" id="KW-0378">Hydrolase</keyword>
<gene>
    <name evidence="5" type="ORF">ENL47_03660</name>
    <name evidence="4" type="ORF">ENM84_02775</name>
</gene>
<comment type="caution">
    <text evidence="4">The sequence shown here is derived from an EMBL/GenBank/DDBJ whole genome shotgun (WGS) entry which is preliminary data.</text>
</comment>
<dbReference type="Pfam" id="PF00293">
    <property type="entry name" value="NUDIX"/>
    <property type="match status" value="1"/>
</dbReference>
<dbReference type="PROSITE" id="PS51462">
    <property type="entry name" value="NUDIX"/>
    <property type="match status" value="1"/>
</dbReference>
<dbReference type="InterPro" id="IPR020084">
    <property type="entry name" value="NUDIX_hydrolase_CS"/>
</dbReference>
<dbReference type="GO" id="GO:0016787">
    <property type="term" value="F:hydrolase activity"/>
    <property type="evidence" value="ECO:0007669"/>
    <property type="project" value="UniProtKB-KW"/>
</dbReference>
<feature type="domain" description="Nudix hydrolase" evidence="3">
    <location>
        <begin position="8"/>
        <end position="143"/>
    </location>
</feature>
<dbReference type="Gene3D" id="3.90.79.10">
    <property type="entry name" value="Nucleoside Triphosphate Pyrophosphohydrolase"/>
    <property type="match status" value="1"/>
</dbReference>
<dbReference type="PROSITE" id="PS00893">
    <property type="entry name" value="NUDIX_BOX"/>
    <property type="match status" value="1"/>
</dbReference>
<dbReference type="PRINTS" id="PR00502">
    <property type="entry name" value="NUDIXFAMILY"/>
</dbReference>
<keyword evidence="2" id="KW-0472">Membrane</keyword>
<dbReference type="InterPro" id="IPR000086">
    <property type="entry name" value="NUDIX_hydrolase_dom"/>
</dbReference>
<evidence type="ECO:0000256" key="1">
    <source>
        <dbReference type="ARBA" id="ARBA00022801"/>
    </source>
</evidence>
<keyword evidence="2" id="KW-0812">Transmembrane</keyword>
<proteinExistence type="predicted"/>
<name>A0A7C5XM66_9CREN</name>
<dbReference type="AlphaFoldDB" id="A0A7C5XM66"/>
<dbReference type="InterPro" id="IPR020476">
    <property type="entry name" value="Nudix_hydrolase"/>
</dbReference>
<accession>A0A7C5XM66</accession>
<dbReference type="EMBL" id="DRUB01000064">
    <property type="protein sequence ID" value="HHR95921.1"/>
    <property type="molecule type" value="Genomic_DNA"/>
</dbReference>
<dbReference type="InterPro" id="IPR015797">
    <property type="entry name" value="NUDIX_hydrolase-like_dom_sf"/>
</dbReference>
<keyword evidence="2" id="KW-1133">Transmembrane helix</keyword>
<dbReference type="EMBL" id="DRZI01000120">
    <property type="protein sequence ID" value="HHP81568.1"/>
    <property type="molecule type" value="Genomic_DNA"/>
</dbReference>
<evidence type="ECO:0000256" key="2">
    <source>
        <dbReference type="SAM" id="Phobius"/>
    </source>
</evidence>
<dbReference type="PANTHER" id="PTHR43736:SF1">
    <property type="entry name" value="DIHYDRONEOPTERIN TRIPHOSPHATE DIPHOSPHATASE"/>
    <property type="match status" value="1"/>
</dbReference>
<dbReference type="PANTHER" id="PTHR43736">
    <property type="entry name" value="ADP-RIBOSE PYROPHOSPHATASE"/>
    <property type="match status" value="1"/>
</dbReference>
<dbReference type="CDD" id="cd04673">
    <property type="entry name" value="NUDIX_ADPRase"/>
    <property type="match status" value="1"/>
</dbReference>
<evidence type="ECO:0000259" key="3">
    <source>
        <dbReference type="PROSITE" id="PS51462"/>
    </source>
</evidence>
<reference evidence="4" key="1">
    <citation type="journal article" date="2020" name="mSystems">
        <title>Genome- and Community-Level Interaction Insights into Carbon Utilization and Element Cycling Functions of Hydrothermarchaeota in Hydrothermal Sediment.</title>
        <authorList>
            <person name="Zhou Z."/>
            <person name="Liu Y."/>
            <person name="Xu W."/>
            <person name="Pan J."/>
            <person name="Luo Z.H."/>
            <person name="Li M."/>
        </authorList>
    </citation>
    <scope>NUCLEOTIDE SEQUENCE [LARGE SCALE GENOMIC DNA]</scope>
    <source>
        <strain evidence="5">SpSt-1</strain>
        <strain evidence="4">SpSt-1121</strain>
    </source>
</reference>
<feature type="transmembrane region" description="Helical" evidence="2">
    <location>
        <begin position="6"/>
        <end position="26"/>
    </location>
</feature>